<protein>
    <submittedName>
        <fullName evidence="1">Uncharacterized protein</fullName>
    </submittedName>
</protein>
<dbReference type="EMBL" id="LAZR01043571">
    <property type="protein sequence ID" value="KKL06761.1"/>
    <property type="molecule type" value="Genomic_DNA"/>
</dbReference>
<organism evidence="1">
    <name type="scientific">marine sediment metagenome</name>
    <dbReference type="NCBI Taxonomy" id="412755"/>
    <lineage>
        <taxon>unclassified sequences</taxon>
        <taxon>metagenomes</taxon>
        <taxon>ecological metagenomes</taxon>
    </lineage>
</organism>
<sequence length="70" mass="7953">MKEIKIDENNYKIIGLEESDIAGITISIKKNGIVKCQFPVSLIAKLGFILFPDMPIIYDKTKDKIEIIIK</sequence>
<comment type="caution">
    <text evidence="1">The sequence shown here is derived from an EMBL/GenBank/DDBJ whole genome shotgun (WGS) entry which is preliminary data.</text>
</comment>
<gene>
    <name evidence="2" type="ORF">LCGC14_2592800</name>
    <name evidence="1" type="ORF">LCGC14_3009900</name>
</gene>
<name>A0A0F8WZ10_9ZZZZ</name>
<dbReference type="EMBL" id="LAZR01062271">
    <property type="protein sequence ID" value="KKK61883.1"/>
    <property type="molecule type" value="Genomic_DNA"/>
</dbReference>
<evidence type="ECO:0000313" key="1">
    <source>
        <dbReference type="EMBL" id="KKK61883.1"/>
    </source>
</evidence>
<proteinExistence type="predicted"/>
<dbReference type="AlphaFoldDB" id="A0A0F8WZ10"/>
<accession>A0A0F8WZ10</accession>
<reference evidence="1" key="1">
    <citation type="journal article" date="2015" name="Nature">
        <title>Complex archaea that bridge the gap between prokaryotes and eukaryotes.</title>
        <authorList>
            <person name="Spang A."/>
            <person name="Saw J.H."/>
            <person name="Jorgensen S.L."/>
            <person name="Zaremba-Niedzwiedzka K."/>
            <person name="Martijn J."/>
            <person name="Lind A.E."/>
            <person name="van Eijk R."/>
            <person name="Schleper C."/>
            <person name="Guy L."/>
            <person name="Ettema T.J."/>
        </authorList>
    </citation>
    <scope>NUCLEOTIDE SEQUENCE</scope>
</reference>
<evidence type="ECO:0000313" key="2">
    <source>
        <dbReference type="EMBL" id="KKL06761.1"/>
    </source>
</evidence>